<organism evidence="1 2">
    <name type="scientific">Pelobates cultripes</name>
    <name type="common">Western spadefoot toad</name>
    <dbReference type="NCBI Taxonomy" id="61616"/>
    <lineage>
        <taxon>Eukaryota</taxon>
        <taxon>Metazoa</taxon>
        <taxon>Chordata</taxon>
        <taxon>Craniata</taxon>
        <taxon>Vertebrata</taxon>
        <taxon>Euteleostomi</taxon>
        <taxon>Amphibia</taxon>
        <taxon>Batrachia</taxon>
        <taxon>Anura</taxon>
        <taxon>Pelobatoidea</taxon>
        <taxon>Pelobatidae</taxon>
        <taxon>Pelobates</taxon>
    </lineage>
</organism>
<proteinExistence type="predicted"/>
<dbReference type="Proteomes" id="UP001295444">
    <property type="component" value="Chromosome 02"/>
</dbReference>
<reference evidence="1" key="1">
    <citation type="submission" date="2022-03" db="EMBL/GenBank/DDBJ databases">
        <authorList>
            <person name="Alioto T."/>
            <person name="Alioto T."/>
            <person name="Gomez Garrido J."/>
        </authorList>
    </citation>
    <scope>NUCLEOTIDE SEQUENCE</scope>
</reference>
<protein>
    <submittedName>
        <fullName evidence="1">Uncharacterized protein</fullName>
    </submittedName>
</protein>
<keyword evidence="2" id="KW-1185">Reference proteome</keyword>
<evidence type="ECO:0000313" key="1">
    <source>
        <dbReference type="EMBL" id="CAH2248128.1"/>
    </source>
</evidence>
<dbReference type="AlphaFoldDB" id="A0AAD1VTX9"/>
<sequence>MHLSSESRIATFASNEKRMRNWIPFKRRRKSDVKYLNFDEHGVKITTFVPHPTWSLGSAMQSDKPSFFAIG</sequence>
<feature type="non-terminal residue" evidence="1">
    <location>
        <position position="71"/>
    </location>
</feature>
<dbReference type="EMBL" id="OW240913">
    <property type="protein sequence ID" value="CAH2248128.1"/>
    <property type="molecule type" value="Genomic_DNA"/>
</dbReference>
<name>A0AAD1VTX9_PELCU</name>
<accession>A0AAD1VTX9</accession>
<gene>
    <name evidence="1" type="ORF">PECUL_23A054001</name>
</gene>
<evidence type="ECO:0000313" key="2">
    <source>
        <dbReference type="Proteomes" id="UP001295444"/>
    </source>
</evidence>